<protein>
    <submittedName>
        <fullName evidence="2">Ribonuclease H-like superfamily</fullName>
    </submittedName>
</protein>
<dbReference type="GO" id="GO:0046983">
    <property type="term" value="F:protein dimerization activity"/>
    <property type="evidence" value="ECO:0007669"/>
    <property type="project" value="InterPro"/>
</dbReference>
<dbReference type="GO" id="GO:0004523">
    <property type="term" value="F:RNA-DNA hybrid ribonuclease activity"/>
    <property type="evidence" value="ECO:0007669"/>
    <property type="project" value="InterPro"/>
</dbReference>
<name>A0A8T2BI36_9BRAS</name>
<dbReference type="Pfam" id="PF13456">
    <property type="entry name" value="RVT_3"/>
    <property type="match status" value="1"/>
</dbReference>
<dbReference type="InterPro" id="IPR044730">
    <property type="entry name" value="RNase_H-like_dom_plant"/>
</dbReference>
<dbReference type="PROSITE" id="PS50066">
    <property type="entry name" value="MADS_BOX_2"/>
    <property type="match status" value="1"/>
</dbReference>
<dbReference type="Proteomes" id="UP000694240">
    <property type="component" value="Chromosome 7"/>
</dbReference>
<dbReference type="PANTHER" id="PTHR47723">
    <property type="entry name" value="OS05G0353850 PROTEIN"/>
    <property type="match status" value="1"/>
</dbReference>
<dbReference type="PANTHER" id="PTHR47723:SF19">
    <property type="entry name" value="POLYNUCLEOTIDYL TRANSFERASE, RIBONUCLEASE H-LIKE SUPERFAMILY PROTEIN"/>
    <property type="match status" value="1"/>
</dbReference>
<dbReference type="InterPro" id="IPR002156">
    <property type="entry name" value="RNaseH_domain"/>
</dbReference>
<evidence type="ECO:0000313" key="2">
    <source>
        <dbReference type="EMBL" id="KAG7585092.1"/>
    </source>
</evidence>
<comment type="caution">
    <text evidence="2">The sequence shown here is derived from an EMBL/GenBank/DDBJ whole genome shotgun (WGS) entry which is preliminary data.</text>
</comment>
<dbReference type="Pfam" id="PF00319">
    <property type="entry name" value="SRF-TF"/>
    <property type="match status" value="1"/>
</dbReference>
<accession>A0A8T2BI36</accession>
<dbReference type="AlphaFoldDB" id="A0A8T2BI36"/>
<evidence type="ECO:0000259" key="1">
    <source>
        <dbReference type="PROSITE" id="PS50066"/>
    </source>
</evidence>
<keyword evidence="3" id="KW-1185">Reference proteome</keyword>
<dbReference type="EMBL" id="JAEFBK010000007">
    <property type="protein sequence ID" value="KAG7585092.1"/>
    <property type="molecule type" value="Genomic_DNA"/>
</dbReference>
<dbReference type="InterPro" id="IPR002100">
    <property type="entry name" value="TF_MADSbox"/>
</dbReference>
<proteinExistence type="predicted"/>
<dbReference type="SMART" id="SM00432">
    <property type="entry name" value="MADS"/>
    <property type="match status" value="1"/>
</dbReference>
<organism evidence="2 3">
    <name type="scientific">Arabidopsis thaliana x Arabidopsis arenosa</name>
    <dbReference type="NCBI Taxonomy" id="1240361"/>
    <lineage>
        <taxon>Eukaryota</taxon>
        <taxon>Viridiplantae</taxon>
        <taxon>Streptophyta</taxon>
        <taxon>Embryophyta</taxon>
        <taxon>Tracheophyta</taxon>
        <taxon>Spermatophyta</taxon>
        <taxon>Magnoliopsida</taxon>
        <taxon>eudicotyledons</taxon>
        <taxon>Gunneridae</taxon>
        <taxon>Pentapetalae</taxon>
        <taxon>rosids</taxon>
        <taxon>malvids</taxon>
        <taxon>Brassicales</taxon>
        <taxon>Brassicaceae</taxon>
        <taxon>Camelineae</taxon>
        <taxon>Arabidopsis</taxon>
    </lineage>
</organism>
<feature type="domain" description="MADS-box" evidence="1">
    <location>
        <begin position="100"/>
        <end position="137"/>
    </location>
</feature>
<sequence>MSINGRHMHGERVERQIAWHPPGEGWMKLNMDGASHGNPGLATAGGVLRDYDGNWCGGFAVNIGVCATPLAELWGVYYGLFIAWEKGARRVELEVDSEIGKKRKIKIKKIENKVARTVAFTKRRDGLFRKASQLCLLSPGTQIAILATPMTSNSHASFYSFGHSSVDSVVSSLLYDQPPLPANQDNRSGLGFWWEDKRFDVSENVEELKDAVDGVSRMLNNVRLRLNDAVKNTQRDGGLEIVPQEEEVLQIRNEETKTNQFEGETSGSASFLENEEDILHLDDFFSDIDPLF</sequence>
<gene>
    <name evidence="2" type="ORF">ISN45_Aa02g004650</name>
</gene>
<dbReference type="CDD" id="cd06222">
    <property type="entry name" value="RNase_H_like"/>
    <property type="match status" value="1"/>
</dbReference>
<evidence type="ECO:0000313" key="3">
    <source>
        <dbReference type="Proteomes" id="UP000694240"/>
    </source>
</evidence>
<dbReference type="InterPro" id="IPR053151">
    <property type="entry name" value="RNase_H-like"/>
</dbReference>
<dbReference type="GO" id="GO:0003677">
    <property type="term" value="F:DNA binding"/>
    <property type="evidence" value="ECO:0007669"/>
    <property type="project" value="InterPro"/>
</dbReference>
<reference evidence="2 3" key="1">
    <citation type="submission" date="2020-12" db="EMBL/GenBank/DDBJ databases">
        <title>Concerted genomic and epigenomic changes stabilize Arabidopsis allopolyploids.</title>
        <authorList>
            <person name="Chen Z."/>
        </authorList>
    </citation>
    <scope>NUCLEOTIDE SEQUENCE [LARGE SCALE GENOMIC DNA]</scope>
    <source>
        <strain evidence="2">Allo738</strain>
        <tissue evidence="2">Leaf</tissue>
    </source>
</reference>